<reference evidence="1 2" key="1">
    <citation type="submission" date="2024-10" db="EMBL/GenBank/DDBJ databases">
        <title>The Natural Products Discovery Center: Release of the First 8490 Sequenced Strains for Exploring Actinobacteria Biosynthetic Diversity.</title>
        <authorList>
            <person name="Kalkreuter E."/>
            <person name="Kautsar S.A."/>
            <person name="Yang D."/>
            <person name="Bader C.D."/>
            <person name="Teijaro C.N."/>
            <person name="Fluegel L."/>
            <person name="Davis C.M."/>
            <person name="Simpson J.R."/>
            <person name="Lauterbach L."/>
            <person name="Steele A.D."/>
            <person name="Gui C."/>
            <person name="Meng S."/>
            <person name="Li G."/>
            <person name="Viehrig K."/>
            <person name="Ye F."/>
            <person name="Su P."/>
            <person name="Kiefer A.F."/>
            <person name="Nichols A."/>
            <person name="Cepeda A.J."/>
            <person name="Yan W."/>
            <person name="Fan B."/>
            <person name="Jiang Y."/>
            <person name="Adhikari A."/>
            <person name="Zheng C.-J."/>
            <person name="Schuster L."/>
            <person name="Cowan T.M."/>
            <person name="Smanski M.J."/>
            <person name="Chevrette M.G."/>
            <person name="De Carvalho L.P.S."/>
            <person name="Shen B."/>
        </authorList>
    </citation>
    <scope>NUCLEOTIDE SEQUENCE [LARGE SCALE GENOMIC DNA]</scope>
    <source>
        <strain evidence="1 2">NPDC048320</strain>
    </source>
</reference>
<name>A0ABW7B8X6_9ACTN</name>
<gene>
    <name evidence="1" type="ORF">ACGFZB_24990</name>
</gene>
<dbReference type="Proteomes" id="UP001604267">
    <property type="component" value="Unassembled WGS sequence"/>
</dbReference>
<comment type="caution">
    <text evidence="1">The sequence shown here is derived from an EMBL/GenBank/DDBJ whole genome shotgun (WGS) entry which is preliminary data.</text>
</comment>
<keyword evidence="2" id="KW-1185">Reference proteome</keyword>
<evidence type="ECO:0000313" key="1">
    <source>
        <dbReference type="EMBL" id="MFG3013651.1"/>
    </source>
</evidence>
<protein>
    <submittedName>
        <fullName evidence="1">Uncharacterized protein</fullName>
    </submittedName>
</protein>
<sequence>MAQRVTRTTGGAQDTECFNWREAPTATQLTEVALPTVLIGAGQGLVLAR</sequence>
<organism evidence="1 2">
    <name type="scientific">Streptomyces cinerochromogenes</name>
    <dbReference type="NCBI Taxonomy" id="66422"/>
    <lineage>
        <taxon>Bacteria</taxon>
        <taxon>Bacillati</taxon>
        <taxon>Actinomycetota</taxon>
        <taxon>Actinomycetes</taxon>
        <taxon>Kitasatosporales</taxon>
        <taxon>Streptomycetaceae</taxon>
        <taxon>Streptomyces</taxon>
    </lineage>
</organism>
<accession>A0ABW7B8X6</accession>
<evidence type="ECO:0000313" key="2">
    <source>
        <dbReference type="Proteomes" id="UP001604267"/>
    </source>
</evidence>
<dbReference type="EMBL" id="JBICYV010000012">
    <property type="protein sequence ID" value="MFG3013651.1"/>
    <property type="molecule type" value="Genomic_DNA"/>
</dbReference>
<dbReference type="RefSeq" id="WP_392819607.1">
    <property type="nucleotide sequence ID" value="NZ_JBICYV010000012.1"/>
</dbReference>
<proteinExistence type="predicted"/>